<dbReference type="AlphaFoldDB" id="A0A9N9U7P3"/>
<dbReference type="InterPro" id="IPR011990">
    <property type="entry name" value="TPR-like_helical_dom_sf"/>
</dbReference>
<keyword evidence="1" id="KW-0677">Repeat</keyword>
<dbReference type="InterPro" id="IPR019734">
    <property type="entry name" value="TPR_rpt"/>
</dbReference>
<evidence type="ECO:0000313" key="4">
    <source>
        <dbReference type="EMBL" id="CAG9981564.1"/>
    </source>
</evidence>
<dbReference type="PANTHER" id="PTHR45641">
    <property type="entry name" value="TETRATRICOPEPTIDE REPEAT PROTEIN (AFU_ORTHOLOGUE AFUA_6G03870)"/>
    <property type="match status" value="1"/>
</dbReference>
<dbReference type="EMBL" id="CABFNO020001323">
    <property type="protein sequence ID" value="CAG9981564.1"/>
    <property type="molecule type" value="Genomic_DNA"/>
</dbReference>
<evidence type="ECO:0000256" key="3">
    <source>
        <dbReference type="PROSITE-ProRule" id="PRU00339"/>
    </source>
</evidence>
<dbReference type="Gene3D" id="1.25.40.10">
    <property type="entry name" value="Tetratricopeptide repeat domain"/>
    <property type="match status" value="1"/>
</dbReference>
<dbReference type="Pfam" id="PF13424">
    <property type="entry name" value="TPR_12"/>
    <property type="match status" value="1"/>
</dbReference>
<feature type="repeat" description="TPR" evidence="3">
    <location>
        <begin position="44"/>
        <end position="77"/>
    </location>
</feature>
<dbReference type="OrthoDB" id="6161812at2759"/>
<name>A0A9N9U7P3_9HYPO</name>
<dbReference type="Pfam" id="PF13432">
    <property type="entry name" value="TPR_16"/>
    <property type="match status" value="1"/>
</dbReference>
<sequence>MEKWAELVFGAGTYLWEQQQPALAKVFFQYCLHGGSDKPDQISAQAHTLIGHVYLDMAQPHAALDAYKKVLTLREFINGVDSTAVADVCDSVACSYTEFGDTDNAFKYLQRATDIHNSHDPNRMARTLAIEAMTYLRARKPDESLAALFKCWQLQGKTQQEIENSPYPKHSGDIMLLSRIYWQQGEKKRAQELASHALKMRRDSFGESGGPRVADSLFALAQILEDFEEYAHAAQLLSQIVAISGDTPDMRPHLARAYWFSANVEAKIDQGGNHVAELRNKAREARKTIDSREWPDEDTDEGFMRLVGWMLW</sequence>
<comment type="caution">
    <text evidence="4">The sequence shown here is derived from an EMBL/GenBank/DDBJ whole genome shotgun (WGS) entry which is preliminary data.</text>
</comment>
<evidence type="ECO:0000256" key="2">
    <source>
        <dbReference type="ARBA" id="ARBA00022803"/>
    </source>
</evidence>
<dbReference type="Proteomes" id="UP000754883">
    <property type="component" value="Unassembled WGS sequence"/>
</dbReference>
<proteinExistence type="predicted"/>
<dbReference type="PROSITE" id="PS50005">
    <property type="entry name" value="TPR"/>
    <property type="match status" value="1"/>
</dbReference>
<reference evidence="4" key="1">
    <citation type="submission" date="2021-10" db="EMBL/GenBank/DDBJ databases">
        <authorList>
            <person name="Piombo E."/>
        </authorList>
    </citation>
    <scope>NUCLEOTIDE SEQUENCE</scope>
</reference>
<gene>
    <name evidence="4" type="ORF">CBYS24578_00008402</name>
</gene>
<dbReference type="SUPFAM" id="SSF48452">
    <property type="entry name" value="TPR-like"/>
    <property type="match status" value="2"/>
</dbReference>
<dbReference type="SMART" id="SM00028">
    <property type="entry name" value="TPR"/>
    <property type="match status" value="5"/>
</dbReference>
<protein>
    <submittedName>
        <fullName evidence="4">Uncharacterized protein</fullName>
    </submittedName>
</protein>
<evidence type="ECO:0000256" key="1">
    <source>
        <dbReference type="ARBA" id="ARBA00022737"/>
    </source>
</evidence>
<accession>A0A9N9U7P3</accession>
<dbReference type="PANTHER" id="PTHR45641:SF19">
    <property type="entry name" value="NEPHROCYSTIN-3"/>
    <property type="match status" value="1"/>
</dbReference>
<keyword evidence="2 3" id="KW-0802">TPR repeat</keyword>
<keyword evidence="5" id="KW-1185">Reference proteome</keyword>
<organism evidence="4 5">
    <name type="scientific">Clonostachys byssicola</name>
    <dbReference type="NCBI Taxonomy" id="160290"/>
    <lineage>
        <taxon>Eukaryota</taxon>
        <taxon>Fungi</taxon>
        <taxon>Dikarya</taxon>
        <taxon>Ascomycota</taxon>
        <taxon>Pezizomycotina</taxon>
        <taxon>Sordariomycetes</taxon>
        <taxon>Hypocreomycetidae</taxon>
        <taxon>Hypocreales</taxon>
        <taxon>Bionectriaceae</taxon>
        <taxon>Clonostachys</taxon>
    </lineage>
</organism>
<evidence type="ECO:0000313" key="5">
    <source>
        <dbReference type="Proteomes" id="UP000754883"/>
    </source>
</evidence>